<dbReference type="Pfam" id="PF01435">
    <property type="entry name" value="Peptidase_M48"/>
    <property type="match status" value="1"/>
</dbReference>
<dbReference type="CDD" id="cd07333">
    <property type="entry name" value="M48C_bepA_like"/>
    <property type="match status" value="1"/>
</dbReference>
<dbReference type="Proteomes" id="UP000025241">
    <property type="component" value="Chromosome I"/>
</dbReference>
<dbReference type="GO" id="GO:0046872">
    <property type="term" value="F:metal ion binding"/>
    <property type="evidence" value="ECO:0007669"/>
    <property type="project" value="UniProtKB-KW"/>
</dbReference>
<evidence type="ECO:0000313" key="9">
    <source>
        <dbReference type="EMBL" id="CDF81853.1"/>
    </source>
</evidence>
<evidence type="ECO:0000313" key="10">
    <source>
        <dbReference type="Proteomes" id="UP000025241"/>
    </source>
</evidence>
<dbReference type="OrthoDB" id="9810445at2"/>
<dbReference type="KEGG" id="pkc:PKB_0475"/>
<dbReference type="Gene3D" id="3.30.2010.10">
    <property type="entry name" value="Metalloproteases ('zincins'), catalytic domain"/>
    <property type="match status" value="1"/>
</dbReference>
<keyword evidence="9" id="KW-0449">Lipoprotein</keyword>
<evidence type="ECO:0000259" key="8">
    <source>
        <dbReference type="Pfam" id="PF01435"/>
    </source>
</evidence>
<reference evidence="9 10" key="1">
    <citation type="submission" date="2013-03" db="EMBL/GenBank/DDBJ databases">
        <authorList>
            <person name="Linke B."/>
        </authorList>
    </citation>
    <scope>NUCLEOTIDE SEQUENCE [LARGE SCALE GENOMIC DNA]</scope>
    <source>
        <strain evidence="9 10">B13</strain>
    </source>
</reference>
<keyword evidence="7" id="KW-0732">Signal</keyword>
<dbReference type="GO" id="GO:0016020">
    <property type="term" value="C:membrane"/>
    <property type="evidence" value="ECO:0007669"/>
    <property type="project" value="TreeGrafter"/>
</dbReference>
<dbReference type="GO" id="GO:0051603">
    <property type="term" value="P:proteolysis involved in protein catabolic process"/>
    <property type="evidence" value="ECO:0007669"/>
    <property type="project" value="TreeGrafter"/>
</dbReference>
<gene>
    <name evidence="9" type="ORF">PKB_0475</name>
</gene>
<sequence>MISPRMLLLTCLFALSGVLGGCAVNPATGETDFVTMSEQDELALGRQASQQAAKEYPRYPDEKLQAYVQQVGERVARVGDRPNLQYHFTVVDSADINAFALPGGYIYIHRGLMAYLNSEAELAAVLGHEIGHVTARHSVRQQSQASAWNVLGAAVAIGTGVSAAGDLTNVLGTAVVRGYGRDMELQADGLGAKYLARAGYDPKAMIQVVRVLKNQEDFARKVAQRNGDAVQPVGYHGLFDTHPDNDRRLQEVLGPAQALATGQQEVARDRYLQAINGLTFGDSADAGIRHGQSFYHGELGFTLTFPQGWGMLNQPSALIGFPKDQQAYIGMKLVPREGQLTPLEYLRKGAGGRLAEEQELKQAGIQGATGVVPGTPARRVAVIYLDKAAYLFIGVIKSNGSLETRDSEFLSVINSFRPLRADERKLAEARRLQLVKVSSGQSVEQLAKGENGPESDAISRIRLLNDLYPSGQPKPGDWLKIVR</sequence>
<feature type="signal peptide" evidence="7">
    <location>
        <begin position="1"/>
        <end position="23"/>
    </location>
</feature>
<dbReference type="RefSeq" id="WP_043248713.1">
    <property type="nucleotide sequence ID" value="NZ_HG322950.1"/>
</dbReference>
<protein>
    <submittedName>
        <fullName evidence="9">Putative lipoprotein</fullName>
    </submittedName>
</protein>
<evidence type="ECO:0000256" key="7">
    <source>
        <dbReference type="SAM" id="SignalP"/>
    </source>
</evidence>
<keyword evidence="3" id="KW-0479">Metal-binding</keyword>
<evidence type="ECO:0000256" key="5">
    <source>
        <dbReference type="ARBA" id="ARBA00022833"/>
    </source>
</evidence>
<name>A0A024HBI7_PSEKB</name>
<evidence type="ECO:0000256" key="3">
    <source>
        <dbReference type="ARBA" id="ARBA00022723"/>
    </source>
</evidence>
<dbReference type="PROSITE" id="PS51257">
    <property type="entry name" value="PROKAR_LIPOPROTEIN"/>
    <property type="match status" value="1"/>
</dbReference>
<dbReference type="PANTHER" id="PTHR22726:SF24">
    <property type="entry name" value="M48 FAMILY METALLOPEPTIDASE"/>
    <property type="match status" value="1"/>
</dbReference>
<organism evidence="9 10">
    <name type="scientific">Pseudomonas knackmussii (strain DSM 6978 / CCUG 54928 / LMG 23759 / B13)</name>
    <dbReference type="NCBI Taxonomy" id="1301098"/>
    <lineage>
        <taxon>Bacteria</taxon>
        <taxon>Pseudomonadati</taxon>
        <taxon>Pseudomonadota</taxon>
        <taxon>Gammaproteobacteria</taxon>
        <taxon>Pseudomonadales</taxon>
        <taxon>Pseudomonadaceae</taxon>
        <taxon>Pseudomonas</taxon>
    </lineage>
</organism>
<dbReference type="STRING" id="1301098.PKB_0475"/>
<dbReference type="AlphaFoldDB" id="A0A024HBI7"/>
<dbReference type="GO" id="GO:0004222">
    <property type="term" value="F:metalloendopeptidase activity"/>
    <property type="evidence" value="ECO:0007669"/>
    <property type="project" value="InterPro"/>
</dbReference>
<keyword evidence="4" id="KW-0378">Hydrolase</keyword>
<dbReference type="PANTHER" id="PTHR22726">
    <property type="entry name" value="METALLOENDOPEPTIDASE OMA1"/>
    <property type="match status" value="1"/>
</dbReference>
<dbReference type="EMBL" id="HG322950">
    <property type="protein sequence ID" value="CDF81853.1"/>
    <property type="molecule type" value="Genomic_DNA"/>
</dbReference>
<dbReference type="InterPro" id="IPR051156">
    <property type="entry name" value="Mito/Outer_Membr_Metalloprot"/>
</dbReference>
<evidence type="ECO:0000256" key="1">
    <source>
        <dbReference type="ARBA" id="ARBA00001947"/>
    </source>
</evidence>
<evidence type="ECO:0000256" key="2">
    <source>
        <dbReference type="ARBA" id="ARBA00022670"/>
    </source>
</evidence>
<proteinExistence type="predicted"/>
<keyword evidence="2" id="KW-0645">Protease</keyword>
<accession>A0A024HBI7</accession>
<feature type="chain" id="PRO_5001533079" evidence="7">
    <location>
        <begin position="24"/>
        <end position="483"/>
    </location>
</feature>
<keyword evidence="5" id="KW-0862">Zinc</keyword>
<keyword evidence="10" id="KW-1185">Reference proteome</keyword>
<keyword evidence="6" id="KW-0482">Metalloprotease</keyword>
<dbReference type="PATRIC" id="fig|1301098.3.peg.487"/>
<dbReference type="eggNOG" id="COG4784">
    <property type="taxonomic scope" value="Bacteria"/>
</dbReference>
<dbReference type="HOGENOM" id="CLU_029002_5_1_6"/>
<evidence type="ECO:0000256" key="4">
    <source>
        <dbReference type="ARBA" id="ARBA00022801"/>
    </source>
</evidence>
<comment type="cofactor">
    <cofactor evidence="1">
        <name>Zn(2+)</name>
        <dbReference type="ChEBI" id="CHEBI:29105"/>
    </cofactor>
</comment>
<feature type="domain" description="Peptidase M48" evidence="8">
    <location>
        <begin position="63"/>
        <end position="253"/>
    </location>
</feature>
<reference evidence="9 10" key="2">
    <citation type="submission" date="2014-05" db="EMBL/GenBank/DDBJ databases">
        <title>Genome sequence of the 3-chlorobenzoate degrading bacterium Pseudomonas knackmussii B13 shows multiple evidence for horizontal gene transfer.</title>
        <authorList>
            <person name="Miyazaki R."/>
            <person name="Bertelli C."/>
            <person name="Falquet L."/>
            <person name="Robinson-Rechavi M."/>
            <person name="Gharib W."/>
            <person name="Roy S."/>
            <person name="Van der Meer J.R."/>
        </authorList>
    </citation>
    <scope>NUCLEOTIDE SEQUENCE [LARGE SCALE GENOMIC DNA]</scope>
    <source>
        <strain evidence="9 10">B13</strain>
    </source>
</reference>
<dbReference type="InterPro" id="IPR001915">
    <property type="entry name" value="Peptidase_M48"/>
</dbReference>
<evidence type="ECO:0000256" key="6">
    <source>
        <dbReference type="ARBA" id="ARBA00023049"/>
    </source>
</evidence>